<evidence type="ECO:0000313" key="2">
    <source>
        <dbReference type="Proteomes" id="UP000249497"/>
    </source>
</evidence>
<reference evidence="1 2" key="1">
    <citation type="submission" date="2018-02" db="EMBL/GenBank/DDBJ databases">
        <title>The genomes of Aspergillus section Nigri reveals drivers in fungal speciation.</title>
        <authorList>
            <consortium name="DOE Joint Genome Institute"/>
            <person name="Vesth T.C."/>
            <person name="Nybo J."/>
            <person name="Theobald S."/>
            <person name="Brandl J."/>
            <person name="Frisvad J.C."/>
            <person name="Nielsen K.F."/>
            <person name="Lyhne E.K."/>
            <person name="Kogle M.E."/>
            <person name="Kuo A."/>
            <person name="Riley R."/>
            <person name="Clum A."/>
            <person name="Nolan M."/>
            <person name="Lipzen A."/>
            <person name="Salamov A."/>
            <person name="Henrissat B."/>
            <person name="Wiebenga A."/>
            <person name="De vries R.P."/>
            <person name="Grigoriev I.V."/>
            <person name="Mortensen U.H."/>
            <person name="Andersen M.R."/>
            <person name="Baker S.E."/>
        </authorList>
    </citation>
    <scope>NUCLEOTIDE SEQUENCE [LARGE SCALE GENOMIC DNA]</scope>
    <source>
        <strain evidence="1 2">CBS 114.51</strain>
    </source>
</reference>
<dbReference type="GeneID" id="37175644"/>
<evidence type="ECO:0000313" key="1">
    <source>
        <dbReference type="EMBL" id="RAH82316.1"/>
    </source>
</evidence>
<accession>A0A8T8X2L7</accession>
<protein>
    <submittedName>
        <fullName evidence="1">Uncharacterized protein</fullName>
    </submittedName>
</protein>
<dbReference type="EMBL" id="KZ824789">
    <property type="protein sequence ID" value="RAH82316.1"/>
    <property type="molecule type" value="Genomic_DNA"/>
</dbReference>
<dbReference type="Proteomes" id="UP000249497">
    <property type="component" value="Unassembled WGS sequence"/>
</dbReference>
<gene>
    <name evidence="1" type="ORF">BO86DRAFT_388801</name>
</gene>
<dbReference type="RefSeq" id="XP_025528210.1">
    <property type="nucleotide sequence ID" value="XM_025671952.1"/>
</dbReference>
<proteinExistence type="predicted"/>
<keyword evidence="2" id="KW-1185">Reference proteome</keyword>
<organism evidence="1 2">
    <name type="scientific">Aspergillus japonicus CBS 114.51</name>
    <dbReference type="NCBI Taxonomy" id="1448312"/>
    <lineage>
        <taxon>Eukaryota</taxon>
        <taxon>Fungi</taxon>
        <taxon>Dikarya</taxon>
        <taxon>Ascomycota</taxon>
        <taxon>Pezizomycotina</taxon>
        <taxon>Eurotiomycetes</taxon>
        <taxon>Eurotiomycetidae</taxon>
        <taxon>Eurotiales</taxon>
        <taxon>Aspergillaceae</taxon>
        <taxon>Aspergillus</taxon>
        <taxon>Aspergillus subgen. Circumdati</taxon>
    </lineage>
</organism>
<sequence>MWMWVCFPLFASSVRFLLRPSPFRGCPAMAVTSLASCSLGSAESNYGFHSHPVVSGLALPETLGSETTRRPPIPRPLYGGMVLRKHLRRHCHGKCDDDDTSGSRKRR</sequence>
<name>A0A8T8X2L7_ASPJA</name>
<dbReference type="AlphaFoldDB" id="A0A8T8X2L7"/>